<dbReference type="Gene3D" id="3.30.70.270">
    <property type="match status" value="1"/>
</dbReference>
<dbReference type="EMBL" id="JAROKS010000022">
    <property type="protein sequence ID" value="KAK1789048.1"/>
    <property type="molecule type" value="Genomic_DNA"/>
</dbReference>
<keyword evidence="2" id="KW-1185">Reference proteome</keyword>
<dbReference type="InterPro" id="IPR053134">
    <property type="entry name" value="RNA-dir_DNA_polymerase"/>
</dbReference>
<dbReference type="PANTHER" id="PTHR24559:SF440">
    <property type="entry name" value="RIBONUCLEASE H"/>
    <property type="match status" value="1"/>
</dbReference>
<name>A0AAD9DQ61_9TELE</name>
<dbReference type="SUPFAM" id="SSF56672">
    <property type="entry name" value="DNA/RNA polymerases"/>
    <property type="match status" value="1"/>
</dbReference>
<comment type="caution">
    <text evidence="1">The sequence shown here is derived from an EMBL/GenBank/DDBJ whole genome shotgun (WGS) entry which is preliminary data.</text>
</comment>
<dbReference type="PANTHER" id="PTHR24559">
    <property type="entry name" value="TRANSPOSON TY3-I GAG-POL POLYPROTEIN"/>
    <property type="match status" value="1"/>
</dbReference>
<reference evidence="1" key="1">
    <citation type="submission" date="2023-03" db="EMBL/GenBank/DDBJ databases">
        <title>Electrophorus voltai genome.</title>
        <authorList>
            <person name="Bian C."/>
        </authorList>
    </citation>
    <scope>NUCLEOTIDE SEQUENCE</scope>
    <source>
        <strain evidence="1">CB-2022</strain>
        <tissue evidence="1">Muscle</tissue>
    </source>
</reference>
<organism evidence="1 2">
    <name type="scientific">Electrophorus voltai</name>
    <dbReference type="NCBI Taxonomy" id="2609070"/>
    <lineage>
        <taxon>Eukaryota</taxon>
        <taxon>Metazoa</taxon>
        <taxon>Chordata</taxon>
        <taxon>Craniata</taxon>
        <taxon>Vertebrata</taxon>
        <taxon>Euteleostomi</taxon>
        <taxon>Actinopterygii</taxon>
        <taxon>Neopterygii</taxon>
        <taxon>Teleostei</taxon>
        <taxon>Ostariophysi</taxon>
        <taxon>Gymnotiformes</taxon>
        <taxon>Gymnotoidei</taxon>
        <taxon>Gymnotidae</taxon>
        <taxon>Electrophorus</taxon>
    </lineage>
</organism>
<evidence type="ECO:0000313" key="1">
    <source>
        <dbReference type="EMBL" id="KAK1789048.1"/>
    </source>
</evidence>
<dbReference type="Proteomes" id="UP001239994">
    <property type="component" value="Unassembled WGS sequence"/>
</dbReference>
<evidence type="ECO:0000313" key="2">
    <source>
        <dbReference type="Proteomes" id="UP001239994"/>
    </source>
</evidence>
<proteinExistence type="predicted"/>
<dbReference type="InterPro" id="IPR043128">
    <property type="entry name" value="Rev_trsase/Diguanyl_cyclase"/>
</dbReference>
<sequence length="117" mass="13752">MEEYINDGDLYLCIDYLRLKEGTVKNQFPMPLLPSAPEQLCNACVYTTLDLRSTYNLIYIWERDGWKTAFSTTTGHYKNMDMHYGPMLNIPSVFRCSSAKCYRTYSIGWMWPISKTY</sequence>
<dbReference type="InterPro" id="IPR043502">
    <property type="entry name" value="DNA/RNA_pol_sf"/>
</dbReference>
<gene>
    <name evidence="1" type="ORF">P4O66_015005</name>
</gene>
<protein>
    <submittedName>
        <fullName evidence="1">Uncharacterized protein</fullName>
    </submittedName>
</protein>
<dbReference type="AlphaFoldDB" id="A0AAD9DQ61"/>
<accession>A0AAD9DQ61</accession>